<keyword evidence="3" id="KW-1185">Reference proteome</keyword>
<keyword evidence="1" id="KW-1133">Transmembrane helix</keyword>
<feature type="transmembrane region" description="Helical" evidence="1">
    <location>
        <begin position="296"/>
        <end position="318"/>
    </location>
</feature>
<feature type="transmembrane region" description="Helical" evidence="1">
    <location>
        <begin position="216"/>
        <end position="234"/>
    </location>
</feature>
<dbReference type="EMBL" id="BSUN01000001">
    <property type="protein sequence ID" value="GMA34645.1"/>
    <property type="molecule type" value="Genomic_DNA"/>
</dbReference>
<dbReference type="RefSeq" id="WP_284327513.1">
    <property type="nucleotide sequence ID" value="NZ_BSUN01000001.1"/>
</dbReference>
<evidence type="ECO:0000313" key="2">
    <source>
        <dbReference type="EMBL" id="GMA34645.1"/>
    </source>
</evidence>
<feature type="transmembrane region" description="Helical" evidence="1">
    <location>
        <begin position="122"/>
        <end position="143"/>
    </location>
</feature>
<dbReference type="InterPro" id="IPR047928">
    <property type="entry name" value="Perm_prefix_1"/>
</dbReference>
<name>A0ABQ6IA07_9MICO</name>
<comment type="caution">
    <text evidence="2">The sequence shown here is derived from an EMBL/GenBank/DDBJ whole genome shotgun (WGS) entry which is preliminary data.</text>
</comment>
<evidence type="ECO:0000313" key="3">
    <source>
        <dbReference type="Proteomes" id="UP001157125"/>
    </source>
</evidence>
<sequence length="374" mass="39152">MNVITVYLDTMFSAYPVTPRMAEAKTELRGMMEDAYTSLIAQGHTENEAVGQVIRDFGNLEEVAPVLGITSLLSGADAGPADAVAGAGAGAGGSVTSPAYPPVTLDEAKAFAAAQRASSRRIAPGVVLFVLSPITLIVATVAAETGHLALSEGAASMLGLLVLLSLVAVGVLLCLAAGRETAPYARLDSGDFSPDPEVTAWAKTHAAVHEPRRSRALQVAIALWILAAVPVLAFSLLTEEWADTDFWSAVGVGLTLAVVATGLAVYLPHTWSSTVAETFADGAPGEARDDDDEDSIVGVIAAFYWPLLTAAFLAWSFLGNAWHISWILWPVGAVLFGAIAGGIGALESLQVVEEVARRRAPCGRYHHSRRPRSP</sequence>
<accession>A0ABQ6IA07</accession>
<keyword evidence="1" id="KW-0472">Membrane</keyword>
<feature type="transmembrane region" description="Helical" evidence="1">
    <location>
        <begin position="324"/>
        <end position="349"/>
    </location>
</feature>
<organism evidence="2 3">
    <name type="scientific">Demequina litorisediminis</name>
    <dbReference type="NCBI Taxonomy" id="1849022"/>
    <lineage>
        <taxon>Bacteria</taxon>
        <taxon>Bacillati</taxon>
        <taxon>Actinomycetota</taxon>
        <taxon>Actinomycetes</taxon>
        <taxon>Micrococcales</taxon>
        <taxon>Demequinaceae</taxon>
        <taxon>Demequina</taxon>
    </lineage>
</organism>
<proteinExistence type="predicted"/>
<dbReference type="Proteomes" id="UP001157125">
    <property type="component" value="Unassembled WGS sequence"/>
</dbReference>
<protein>
    <submittedName>
        <fullName evidence="2">Uncharacterized protein</fullName>
    </submittedName>
</protein>
<gene>
    <name evidence="2" type="ORF">GCM10025876_08490</name>
</gene>
<dbReference type="NCBIfam" id="NF038403">
    <property type="entry name" value="perm_prefix_1"/>
    <property type="match status" value="1"/>
</dbReference>
<reference evidence="3" key="1">
    <citation type="journal article" date="2019" name="Int. J. Syst. Evol. Microbiol.">
        <title>The Global Catalogue of Microorganisms (GCM) 10K type strain sequencing project: providing services to taxonomists for standard genome sequencing and annotation.</title>
        <authorList>
            <consortium name="The Broad Institute Genomics Platform"/>
            <consortium name="The Broad Institute Genome Sequencing Center for Infectious Disease"/>
            <person name="Wu L."/>
            <person name="Ma J."/>
        </authorList>
    </citation>
    <scope>NUCLEOTIDE SEQUENCE [LARGE SCALE GENOMIC DNA]</scope>
    <source>
        <strain evidence="3">NBRC 112299</strain>
    </source>
</reference>
<feature type="transmembrane region" description="Helical" evidence="1">
    <location>
        <begin position="246"/>
        <end position="267"/>
    </location>
</feature>
<feature type="transmembrane region" description="Helical" evidence="1">
    <location>
        <begin position="155"/>
        <end position="177"/>
    </location>
</feature>
<evidence type="ECO:0000256" key="1">
    <source>
        <dbReference type="SAM" id="Phobius"/>
    </source>
</evidence>
<keyword evidence="1" id="KW-0812">Transmembrane</keyword>